<feature type="domain" description="SnoaL-like" evidence="2">
    <location>
        <begin position="33"/>
        <end position="161"/>
    </location>
</feature>
<dbReference type="Gene3D" id="3.10.450.50">
    <property type="match status" value="3"/>
</dbReference>
<keyword evidence="4" id="KW-1185">Reference proteome</keyword>
<dbReference type="AlphaFoldDB" id="A0A6A5W9Q1"/>
<dbReference type="InterPro" id="IPR037401">
    <property type="entry name" value="SnoaL-like"/>
</dbReference>
<evidence type="ECO:0000256" key="1">
    <source>
        <dbReference type="SAM" id="SignalP"/>
    </source>
</evidence>
<sequence length="653" mass="72396">MKFSRAYLLVAIVSIFEHVQSSLTLDSLARDVERVESIREIKDVTKTFAQLAQFGEWREMSKLFTSEGLFEWGNQTAVGPQAIATKLRNTAGNMDGIHPGSLNTMIIENPVISLSEDGQSAKGRWNGIRFMGDGAGGTLIQGGTYENGYQLVDGKWYITHLGYHAMYSGPYKGGWRNVGGALPLVPYHYTPESVGIPIPTPLGDPSPTEATAAGLSHRISRMNDEDDVRNLQHAYGFYIDRRMWSDVVDLFASDGSVHIRNVGIHSGAGGIRKSLEERMGPEGLTQGINNDHPIFGLIVEVHPNGKQALARGIEVGMIGDTKTRAASWEFNVFRNHFVKENGLWKLKKVDVTPLIVADYYQGWGNGSLAPLNDHVPHFLDITVQKSDALKGPRNRTDIDLEDLERRLRRSAAYDGAENNSHAYGFYADDLVCAGFGYLFAKKGHKASPFAGYFQTPERITQACFASYGTNRSTLRSSISFHWRPQPVILVSEDGRSATLRARLLQPSTSTTKAGSFNNAIYHDQVVLEDGKWRLWSVTIDEFYWQSSSWEGGWSAANPRNSSAPNPAPAAWISKYPPDISLVGVGDRESTFRGGSGNFIEWPDIQRMWFQYRNPVSGRLPEYYWPGCVPCKAKPEWALTANGYQEPATGPDGS</sequence>
<dbReference type="SUPFAM" id="SSF54427">
    <property type="entry name" value="NTF2-like"/>
    <property type="match status" value="3"/>
</dbReference>
<evidence type="ECO:0000313" key="4">
    <source>
        <dbReference type="Proteomes" id="UP000799779"/>
    </source>
</evidence>
<reference evidence="3" key="1">
    <citation type="journal article" date="2020" name="Stud. Mycol.">
        <title>101 Dothideomycetes genomes: a test case for predicting lifestyles and emergence of pathogens.</title>
        <authorList>
            <person name="Haridas S."/>
            <person name="Albert R."/>
            <person name="Binder M."/>
            <person name="Bloem J."/>
            <person name="Labutti K."/>
            <person name="Salamov A."/>
            <person name="Andreopoulos B."/>
            <person name="Baker S."/>
            <person name="Barry K."/>
            <person name="Bills G."/>
            <person name="Bluhm B."/>
            <person name="Cannon C."/>
            <person name="Castanera R."/>
            <person name="Culley D."/>
            <person name="Daum C."/>
            <person name="Ezra D."/>
            <person name="Gonzalez J."/>
            <person name="Henrissat B."/>
            <person name="Kuo A."/>
            <person name="Liang C."/>
            <person name="Lipzen A."/>
            <person name="Lutzoni F."/>
            <person name="Magnuson J."/>
            <person name="Mondo S."/>
            <person name="Nolan M."/>
            <person name="Ohm R."/>
            <person name="Pangilinan J."/>
            <person name="Park H.-J."/>
            <person name="Ramirez L."/>
            <person name="Alfaro M."/>
            <person name="Sun H."/>
            <person name="Tritt A."/>
            <person name="Yoshinaga Y."/>
            <person name="Zwiers L.-H."/>
            <person name="Turgeon B."/>
            <person name="Goodwin S."/>
            <person name="Spatafora J."/>
            <person name="Crous P."/>
            <person name="Grigoriev I."/>
        </authorList>
    </citation>
    <scope>NUCLEOTIDE SEQUENCE</scope>
    <source>
        <strain evidence="3">CBS 123094</strain>
    </source>
</reference>
<dbReference type="Pfam" id="PF13577">
    <property type="entry name" value="SnoaL_4"/>
    <property type="match status" value="3"/>
</dbReference>
<gene>
    <name evidence="3" type="ORF">P154DRAFT_440938</name>
</gene>
<dbReference type="EMBL" id="ML977612">
    <property type="protein sequence ID" value="KAF1997509.1"/>
    <property type="molecule type" value="Genomic_DNA"/>
</dbReference>
<feature type="domain" description="SnoaL-like" evidence="2">
    <location>
        <begin position="221"/>
        <end position="349"/>
    </location>
</feature>
<protein>
    <recommendedName>
        <fullName evidence="2">SnoaL-like domain-containing protein</fullName>
    </recommendedName>
</protein>
<dbReference type="InterPro" id="IPR032710">
    <property type="entry name" value="NTF2-like_dom_sf"/>
</dbReference>
<evidence type="ECO:0000259" key="2">
    <source>
        <dbReference type="Pfam" id="PF13577"/>
    </source>
</evidence>
<organism evidence="3 4">
    <name type="scientific">Amniculicola lignicola CBS 123094</name>
    <dbReference type="NCBI Taxonomy" id="1392246"/>
    <lineage>
        <taxon>Eukaryota</taxon>
        <taxon>Fungi</taxon>
        <taxon>Dikarya</taxon>
        <taxon>Ascomycota</taxon>
        <taxon>Pezizomycotina</taxon>
        <taxon>Dothideomycetes</taxon>
        <taxon>Pleosporomycetidae</taxon>
        <taxon>Pleosporales</taxon>
        <taxon>Amniculicolaceae</taxon>
        <taxon>Amniculicola</taxon>
    </lineage>
</organism>
<keyword evidence="1" id="KW-0732">Signal</keyword>
<feature type="domain" description="SnoaL-like" evidence="2">
    <location>
        <begin position="419"/>
        <end position="537"/>
    </location>
</feature>
<feature type="chain" id="PRO_5025562367" description="SnoaL-like domain-containing protein" evidence="1">
    <location>
        <begin position="22"/>
        <end position="653"/>
    </location>
</feature>
<evidence type="ECO:0000313" key="3">
    <source>
        <dbReference type="EMBL" id="KAF1997509.1"/>
    </source>
</evidence>
<name>A0A6A5W9Q1_9PLEO</name>
<accession>A0A6A5W9Q1</accession>
<dbReference type="OrthoDB" id="5175824at2759"/>
<feature type="signal peptide" evidence="1">
    <location>
        <begin position="1"/>
        <end position="21"/>
    </location>
</feature>
<proteinExistence type="predicted"/>
<dbReference type="Proteomes" id="UP000799779">
    <property type="component" value="Unassembled WGS sequence"/>
</dbReference>